<protein>
    <submittedName>
        <fullName evidence="3">Membrane protein</fullName>
    </submittedName>
</protein>
<reference evidence="3 4" key="1">
    <citation type="submission" date="2015-11" db="EMBL/GenBank/DDBJ databases">
        <title>Complete genome sequencing of a biphenyl-degrading bacterium, Pseudomonas putida KF715 (=NBRC110667).</title>
        <authorList>
            <person name="Suenaga H."/>
            <person name="Fujihara N."/>
            <person name="Watanabe T."/>
            <person name="Hirose J."/>
            <person name="Kimura N."/>
            <person name="Yamazoe A."/>
            <person name="Hosoyama A."/>
            <person name="Shimodaira J."/>
            <person name="Furukawa K."/>
        </authorList>
    </citation>
    <scope>NUCLEOTIDE SEQUENCE [LARGE SCALE GENOMIC DNA]</scope>
    <source>
        <strain evidence="3 4">KF715</strain>
    </source>
</reference>
<evidence type="ECO:0000256" key="1">
    <source>
        <dbReference type="SAM" id="MobiDB-lite"/>
    </source>
</evidence>
<evidence type="ECO:0000313" key="4">
    <source>
        <dbReference type="Proteomes" id="UP000218731"/>
    </source>
</evidence>
<feature type="region of interest" description="Disordered" evidence="1">
    <location>
        <begin position="48"/>
        <end position="71"/>
    </location>
</feature>
<sequence>MDGTVTAQVIEYVMGAMFIVLPALFVGTMSWAGYAVGNGIQSMLANGGKNATDAASKGSAQLTSVGKKSIR</sequence>
<accession>A0A1L7NF11</accession>
<evidence type="ECO:0000313" key="3">
    <source>
        <dbReference type="EMBL" id="BAW24043.1"/>
    </source>
</evidence>
<organism evidence="3 4">
    <name type="scientific">Pseudomonas putida</name>
    <name type="common">Arthrobacter siderocapsulatus</name>
    <dbReference type="NCBI Taxonomy" id="303"/>
    <lineage>
        <taxon>Bacteria</taxon>
        <taxon>Pseudomonadati</taxon>
        <taxon>Pseudomonadota</taxon>
        <taxon>Gammaproteobacteria</taxon>
        <taxon>Pseudomonadales</taxon>
        <taxon>Pseudomonadaceae</taxon>
        <taxon>Pseudomonas</taxon>
    </lineage>
</organism>
<keyword evidence="2" id="KW-0812">Transmembrane</keyword>
<dbReference type="EMBL" id="AP015029">
    <property type="protein sequence ID" value="BAW24043.1"/>
    <property type="molecule type" value="Genomic_DNA"/>
</dbReference>
<evidence type="ECO:0000256" key="2">
    <source>
        <dbReference type="SAM" id="Phobius"/>
    </source>
</evidence>
<feature type="compositionally biased region" description="Polar residues" evidence="1">
    <location>
        <begin position="58"/>
        <end position="71"/>
    </location>
</feature>
<gene>
    <name evidence="3" type="ORF">KF715C_ch34700</name>
</gene>
<dbReference type="Proteomes" id="UP000218731">
    <property type="component" value="Chromosome 1"/>
</dbReference>
<dbReference type="AlphaFoldDB" id="A0A1L7NF11"/>
<name>A0A1L7NF11_PSEPU</name>
<proteinExistence type="predicted"/>
<keyword evidence="2" id="KW-1133">Transmembrane helix</keyword>
<feature type="transmembrane region" description="Helical" evidence="2">
    <location>
        <begin position="12"/>
        <end position="34"/>
    </location>
</feature>
<keyword evidence="2" id="KW-0472">Membrane</keyword>